<gene>
    <name evidence="3" type="primary">LOC103519299</name>
</gene>
<proteinExistence type="predicted"/>
<organism evidence="2 3">
    <name type="scientific">Diaphorina citri</name>
    <name type="common">Asian citrus psyllid</name>
    <dbReference type="NCBI Taxonomy" id="121845"/>
    <lineage>
        <taxon>Eukaryota</taxon>
        <taxon>Metazoa</taxon>
        <taxon>Ecdysozoa</taxon>
        <taxon>Arthropoda</taxon>
        <taxon>Hexapoda</taxon>
        <taxon>Insecta</taxon>
        <taxon>Pterygota</taxon>
        <taxon>Neoptera</taxon>
        <taxon>Paraneoptera</taxon>
        <taxon>Hemiptera</taxon>
        <taxon>Sternorrhyncha</taxon>
        <taxon>Psylloidea</taxon>
        <taxon>Psyllidae</taxon>
        <taxon>Diaphorininae</taxon>
        <taxon>Diaphorina</taxon>
    </lineage>
</organism>
<evidence type="ECO:0000256" key="1">
    <source>
        <dbReference type="SAM" id="MobiDB-lite"/>
    </source>
</evidence>
<evidence type="ECO:0000313" key="3">
    <source>
        <dbReference type="RefSeq" id="XP_008482601.1"/>
    </source>
</evidence>
<dbReference type="AlphaFoldDB" id="A0A1S3DIE3"/>
<feature type="compositionally biased region" description="Polar residues" evidence="1">
    <location>
        <begin position="107"/>
        <end position="126"/>
    </location>
</feature>
<sequence>MTVGFSIPLSPACALVALALHYRYAHNPAEDHYEFGFKRGNEHHFTERHEKAHPHEGQFKTHARWGDKHGGYGEHYWDYNHGDHHGDENDGAGDESQTISALTKTAFAHQSSTEENNHPTRYSSTVKDFGKSKRQQKPITRHNLKELRINPVYTYEEENNNERFRNRPSILLEDDEQF</sequence>
<name>A0A1S3DIE3_DIACI</name>
<dbReference type="Proteomes" id="UP000079169">
    <property type="component" value="Unplaced"/>
</dbReference>
<reference evidence="3" key="1">
    <citation type="submission" date="2025-08" db="UniProtKB">
        <authorList>
            <consortium name="RefSeq"/>
        </authorList>
    </citation>
    <scope>IDENTIFICATION</scope>
</reference>
<feature type="compositionally biased region" description="Basic residues" evidence="1">
    <location>
        <begin position="132"/>
        <end position="142"/>
    </location>
</feature>
<feature type="region of interest" description="Disordered" evidence="1">
    <location>
        <begin position="107"/>
        <end position="143"/>
    </location>
</feature>
<dbReference type="KEGG" id="dci:103519299"/>
<dbReference type="PaxDb" id="121845-A0A1S3DIE3"/>
<keyword evidence="2" id="KW-1185">Reference proteome</keyword>
<accession>A0A1S3DIE3</accession>
<protein>
    <submittedName>
        <fullName evidence="3">Uncharacterized protein LOC103519299</fullName>
    </submittedName>
</protein>
<evidence type="ECO:0000313" key="2">
    <source>
        <dbReference type="Proteomes" id="UP000079169"/>
    </source>
</evidence>
<feature type="region of interest" description="Disordered" evidence="1">
    <location>
        <begin position="157"/>
        <end position="178"/>
    </location>
</feature>
<dbReference type="GeneID" id="103519299"/>
<dbReference type="RefSeq" id="XP_008482601.1">
    <property type="nucleotide sequence ID" value="XM_008484379.3"/>
</dbReference>